<accession>A0AAD6CGQ7</accession>
<dbReference type="InterPro" id="IPR036291">
    <property type="entry name" value="NAD(P)-bd_dom_sf"/>
</dbReference>
<dbReference type="RefSeq" id="XP_056772017.1">
    <property type="nucleotide sequence ID" value="XM_056904250.1"/>
</dbReference>
<evidence type="ECO:0000256" key="2">
    <source>
        <dbReference type="ARBA" id="ARBA00022857"/>
    </source>
</evidence>
<name>A0AAD6CGQ7_9EURO</name>
<evidence type="ECO:0000313" key="5">
    <source>
        <dbReference type="Proteomes" id="UP001213681"/>
    </source>
</evidence>
<dbReference type="FunFam" id="3.40.50.720:FF:000084">
    <property type="entry name" value="Short-chain dehydrogenase reductase"/>
    <property type="match status" value="1"/>
</dbReference>
<dbReference type="Pfam" id="PF13561">
    <property type="entry name" value="adh_short_C2"/>
    <property type="match status" value="1"/>
</dbReference>
<evidence type="ECO:0000313" key="4">
    <source>
        <dbReference type="EMBL" id="KAJ5465170.1"/>
    </source>
</evidence>
<dbReference type="PANTHER" id="PTHR24321:SF8">
    <property type="entry name" value="ESTRADIOL 17-BETA-DEHYDROGENASE 8-RELATED"/>
    <property type="match status" value="1"/>
</dbReference>
<evidence type="ECO:0000256" key="3">
    <source>
        <dbReference type="ARBA" id="ARBA00023002"/>
    </source>
</evidence>
<protein>
    <recommendedName>
        <fullName evidence="6">Oxidoreductase</fullName>
    </recommendedName>
</protein>
<evidence type="ECO:0008006" key="6">
    <source>
        <dbReference type="Google" id="ProtNLM"/>
    </source>
</evidence>
<dbReference type="PRINTS" id="PR00081">
    <property type="entry name" value="GDHRDH"/>
</dbReference>
<organism evidence="4 5">
    <name type="scientific">Penicillium daleae</name>
    <dbReference type="NCBI Taxonomy" id="63821"/>
    <lineage>
        <taxon>Eukaryota</taxon>
        <taxon>Fungi</taxon>
        <taxon>Dikarya</taxon>
        <taxon>Ascomycota</taxon>
        <taxon>Pezizomycotina</taxon>
        <taxon>Eurotiomycetes</taxon>
        <taxon>Eurotiomycetidae</taxon>
        <taxon>Eurotiales</taxon>
        <taxon>Aspergillaceae</taxon>
        <taxon>Penicillium</taxon>
    </lineage>
</organism>
<dbReference type="GO" id="GO:0016491">
    <property type="term" value="F:oxidoreductase activity"/>
    <property type="evidence" value="ECO:0007669"/>
    <property type="project" value="UniProtKB-KW"/>
</dbReference>
<comment type="caution">
    <text evidence="4">The sequence shown here is derived from an EMBL/GenBank/DDBJ whole genome shotgun (WGS) entry which is preliminary data.</text>
</comment>
<dbReference type="PANTHER" id="PTHR24321">
    <property type="entry name" value="DEHYDROGENASES, SHORT CHAIN"/>
    <property type="match status" value="1"/>
</dbReference>
<keyword evidence="3" id="KW-0560">Oxidoreductase</keyword>
<dbReference type="GeneID" id="81594493"/>
<comment type="similarity">
    <text evidence="1">Belongs to the short-chain dehydrogenases/reductases (SDR) family.</text>
</comment>
<keyword evidence="5" id="KW-1185">Reference proteome</keyword>
<gene>
    <name evidence="4" type="ORF">N7458_000856</name>
</gene>
<proteinExistence type="inferred from homology"/>
<dbReference type="InterPro" id="IPR002347">
    <property type="entry name" value="SDR_fam"/>
</dbReference>
<dbReference type="Gene3D" id="3.40.50.720">
    <property type="entry name" value="NAD(P)-binding Rossmann-like Domain"/>
    <property type="match status" value="1"/>
</dbReference>
<dbReference type="AlphaFoldDB" id="A0AAD6CGQ7"/>
<dbReference type="SUPFAM" id="SSF51735">
    <property type="entry name" value="NAD(P)-binding Rossmann-fold domains"/>
    <property type="match status" value="1"/>
</dbReference>
<dbReference type="Proteomes" id="UP001213681">
    <property type="component" value="Unassembled WGS sequence"/>
</dbReference>
<keyword evidence="2" id="KW-0521">NADP</keyword>
<evidence type="ECO:0000256" key="1">
    <source>
        <dbReference type="ARBA" id="ARBA00006484"/>
    </source>
</evidence>
<dbReference type="EMBL" id="JAPVEA010000001">
    <property type="protein sequence ID" value="KAJ5465170.1"/>
    <property type="molecule type" value="Genomic_DNA"/>
</dbReference>
<reference evidence="4" key="1">
    <citation type="submission" date="2022-12" db="EMBL/GenBank/DDBJ databases">
        <authorList>
            <person name="Petersen C."/>
        </authorList>
    </citation>
    <scope>NUCLEOTIDE SEQUENCE</scope>
    <source>
        <strain evidence="4">IBT 16125</strain>
    </source>
</reference>
<sequence length="253" mass="26559">MTSSTTAMTYVIIGGASGMGLATVQTLLARGSEVAVCDISEENLETLLAHLTPEASSKCFAKPVDVTDRSAVNFFFHAAKEHFGKLNGIANFAGTGGHGLGTDAVWQTSEDEYNFIMDLNVKGLFNVLSSALVPGFLSKHASVVHIGSIFSEKGFLNGAVFAASKHAALGMVRSAAKETKGRVRVNCVLPGVIDTPMHRANLARVKNFTPTPATPIPRDGTAQEVANVVTFLLSEESSFVTGDAWNVDGGANA</sequence>
<reference evidence="4" key="2">
    <citation type="journal article" date="2023" name="IMA Fungus">
        <title>Comparative genomic study of the Penicillium genus elucidates a diverse pangenome and 15 lateral gene transfer events.</title>
        <authorList>
            <person name="Petersen C."/>
            <person name="Sorensen T."/>
            <person name="Nielsen M.R."/>
            <person name="Sondergaard T.E."/>
            <person name="Sorensen J.L."/>
            <person name="Fitzpatrick D.A."/>
            <person name="Frisvad J.C."/>
            <person name="Nielsen K.L."/>
        </authorList>
    </citation>
    <scope>NUCLEOTIDE SEQUENCE</scope>
    <source>
        <strain evidence="4">IBT 16125</strain>
    </source>
</reference>
<dbReference type="CDD" id="cd05233">
    <property type="entry name" value="SDR_c"/>
    <property type="match status" value="1"/>
</dbReference>